<organism evidence="1 2">
    <name type="scientific">Catharanthus roseus</name>
    <name type="common">Madagascar periwinkle</name>
    <name type="synonym">Vinca rosea</name>
    <dbReference type="NCBI Taxonomy" id="4058"/>
    <lineage>
        <taxon>Eukaryota</taxon>
        <taxon>Viridiplantae</taxon>
        <taxon>Streptophyta</taxon>
        <taxon>Embryophyta</taxon>
        <taxon>Tracheophyta</taxon>
        <taxon>Spermatophyta</taxon>
        <taxon>Magnoliopsida</taxon>
        <taxon>eudicotyledons</taxon>
        <taxon>Gunneridae</taxon>
        <taxon>Pentapetalae</taxon>
        <taxon>asterids</taxon>
        <taxon>lamiids</taxon>
        <taxon>Gentianales</taxon>
        <taxon>Apocynaceae</taxon>
        <taxon>Rauvolfioideae</taxon>
        <taxon>Vinceae</taxon>
        <taxon>Catharanthinae</taxon>
        <taxon>Catharanthus</taxon>
    </lineage>
</organism>
<accession>A0ACC0BNR4</accession>
<proteinExistence type="predicted"/>
<reference evidence="2" key="1">
    <citation type="journal article" date="2023" name="Nat. Plants">
        <title>Single-cell RNA sequencing provides a high-resolution roadmap for understanding the multicellular compartmentation of specialized metabolism.</title>
        <authorList>
            <person name="Sun S."/>
            <person name="Shen X."/>
            <person name="Li Y."/>
            <person name="Li Y."/>
            <person name="Wang S."/>
            <person name="Li R."/>
            <person name="Zhang H."/>
            <person name="Shen G."/>
            <person name="Guo B."/>
            <person name="Wei J."/>
            <person name="Xu J."/>
            <person name="St-Pierre B."/>
            <person name="Chen S."/>
            <person name="Sun C."/>
        </authorList>
    </citation>
    <scope>NUCLEOTIDE SEQUENCE [LARGE SCALE GENOMIC DNA]</scope>
</reference>
<evidence type="ECO:0000313" key="2">
    <source>
        <dbReference type="Proteomes" id="UP001060085"/>
    </source>
</evidence>
<keyword evidence="2" id="KW-1185">Reference proteome</keyword>
<gene>
    <name evidence="1" type="ORF">M9H77_14666</name>
</gene>
<name>A0ACC0BNR4_CATRO</name>
<evidence type="ECO:0000313" key="1">
    <source>
        <dbReference type="EMBL" id="KAI5674302.1"/>
    </source>
</evidence>
<protein>
    <submittedName>
        <fullName evidence="1">Uncharacterized protein</fullName>
    </submittedName>
</protein>
<dbReference type="Proteomes" id="UP001060085">
    <property type="component" value="Linkage Group LG03"/>
</dbReference>
<dbReference type="EMBL" id="CM044703">
    <property type="protein sequence ID" value="KAI5674302.1"/>
    <property type="molecule type" value="Genomic_DNA"/>
</dbReference>
<comment type="caution">
    <text evidence="1">The sequence shown here is derived from an EMBL/GenBank/DDBJ whole genome shotgun (WGS) entry which is preliminary data.</text>
</comment>
<sequence>MRIAAPSPNFQPPPSATTSPPPPPPPSPSKSHNMPILYYGLLVVGTAAIVLAIYNLIIIKWCADNRRRTERIPRSQRAAELASASASNQSSSENPNSNLICNFKYKKGGEVGGGKDEMNEFECAVCLSAFEEGEDVKQLPRCKHSFHTSCIDMWLYSHRDCPLCRSPVDPPVLERIPCGPVRPPAATTRSSSEGLLVFLL</sequence>